<proteinExistence type="inferred from homology"/>
<evidence type="ECO:0000256" key="2">
    <source>
        <dbReference type="ARBA" id="ARBA00023125"/>
    </source>
</evidence>
<dbReference type="InterPro" id="IPR044068">
    <property type="entry name" value="CB"/>
</dbReference>
<dbReference type="Proteomes" id="UP000318080">
    <property type="component" value="Unassembled WGS sequence"/>
</dbReference>
<dbReference type="Gene3D" id="1.10.443.10">
    <property type="entry name" value="Intergrase catalytic core"/>
    <property type="match status" value="1"/>
</dbReference>
<dbReference type="PROSITE" id="PS51898">
    <property type="entry name" value="TYR_RECOMBINASE"/>
    <property type="match status" value="1"/>
</dbReference>
<dbReference type="PANTHER" id="PTHR30349:SF64">
    <property type="entry name" value="PROPHAGE INTEGRASE INTD-RELATED"/>
    <property type="match status" value="1"/>
</dbReference>
<name>A0A540R786_9CORY</name>
<keyword evidence="2 4" id="KW-0238">DNA-binding</keyword>
<dbReference type="InterPro" id="IPR050090">
    <property type="entry name" value="Tyrosine_recombinase_XerCD"/>
</dbReference>
<dbReference type="Pfam" id="PF00589">
    <property type="entry name" value="Phage_integrase"/>
    <property type="match status" value="1"/>
</dbReference>
<dbReference type="GO" id="GO:0006310">
    <property type="term" value="P:DNA recombination"/>
    <property type="evidence" value="ECO:0007669"/>
    <property type="project" value="UniProtKB-KW"/>
</dbReference>
<dbReference type="SUPFAM" id="SSF56349">
    <property type="entry name" value="DNA breaking-rejoining enzymes"/>
    <property type="match status" value="1"/>
</dbReference>
<feature type="domain" description="Tyr recombinase" evidence="6">
    <location>
        <begin position="188"/>
        <end position="378"/>
    </location>
</feature>
<reference evidence="8 9" key="1">
    <citation type="submission" date="2019-06" db="EMBL/GenBank/DDBJ databases">
        <title>Draft genome of C. phoceense Strain 272.</title>
        <authorList>
            <person name="Pacheco L.G.C."/>
            <person name="Barberis C.M."/>
            <person name="Almuzara M.N."/>
            <person name="Traglia G.M."/>
            <person name="Santos C.S."/>
            <person name="Rocha D.J.P.G."/>
            <person name="Aguiar E.R.G.R."/>
            <person name="Vay C.A."/>
        </authorList>
    </citation>
    <scope>NUCLEOTIDE SEQUENCE [LARGE SCALE GENOMIC DNA]</scope>
    <source>
        <strain evidence="8 9">272</strain>
    </source>
</reference>
<dbReference type="InterPro" id="IPR010998">
    <property type="entry name" value="Integrase_recombinase_N"/>
</dbReference>
<dbReference type="InterPro" id="IPR013762">
    <property type="entry name" value="Integrase-like_cat_sf"/>
</dbReference>
<evidence type="ECO:0000256" key="4">
    <source>
        <dbReference type="PROSITE-ProRule" id="PRU01248"/>
    </source>
</evidence>
<dbReference type="EMBL" id="VHIR01000007">
    <property type="protein sequence ID" value="TQE43613.1"/>
    <property type="molecule type" value="Genomic_DNA"/>
</dbReference>
<evidence type="ECO:0000256" key="1">
    <source>
        <dbReference type="ARBA" id="ARBA00008857"/>
    </source>
</evidence>
<dbReference type="InterPro" id="IPR011010">
    <property type="entry name" value="DNA_brk_join_enz"/>
</dbReference>
<dbReference type="PROSITE" id="PS51900">
    <property type="entry name" value="CB"/>
    <property type="match status" value="1"/>
</dbReference>
<dbReference type="AlphaFoldDB" id="A0A540R786"/>
<feature type="region of interest" description="Disordered" evidence="5">
    <location>
        <begin position="1"/>
        <end position="53"/>
    </location>
</feature>
<comment type="caution">
    <text evidence="8">The sequence shown here is derived from an EMBL/GenBank/DDBJ whole genome shotgun (WGS) entry which is preliminary data.</text>
</comment>
<feature type="compositionally biased region" description="Basic and acidic residues" evidence="5">
    <location>
        <begin position="18"/>
        <end position="53"/>
    </location>
</feature>
<dbReference type="GO" id="GO:0015074">
    <property type="term" value="P:DNA integration"/>
    <property type="evidence" value="ECO:0007669"/>
    <property type="project" value="InterPro"/>
</dbReference>
<dbReference type="InterPro" id="IPR002104">
    <property type="entry name" value="Integrase_catalytic"/>
</dbReference>
<evidence type="ECO:0000313" key="9">
    <source>
        <dbReference type="Proteomes" id="UP000318080"/>
    </source>
</evidence>
<feature type="domain" description="Core-binding (CB)" evidence="7">
    <location>
        <begin position="61"/>
        <end position="149"/>
    </location>
</feature>
<dbReference type="Gene3D" id="1.10.150.130">
    <property type="match status" value="1"/>
</dbReference>
<keyword evidence="9" id="KW-1185">Reference proteome</keyword>
<dbReference type="PANTHER" id="PTHR30349">
    <property type="entry name" value="PHAGE INTEGRASE-RELATED"/>
    <property type="match status" value="1"/>
</dbReference>
<sequence>MAVQKRVTKNGTTRWVARWRDPSGKEHSKSFGTRREAKAHVAERERDRRRGAYLPHEAEKITVRELFQAWMDHRPLRQTSVEQYEFTRDRQLGWLADWPAREVTPSDITRWAAQLEHGREWISRTDTGLAPGTVQGILRHVRSAYKWGVEQEIVPKNPVITLPRTDAIEPDDIPTLDEIQTVIKCVRKGGAVYTKNHPSKGKVLQHTAGPSPEVADMLTFALFTGMRVSEISGLVVREVDLDEGIIKVRKQLGKTRPPRRVELKTTASRRDIPIADEIRPLLKAHVEGRRGDDYVFTLDGVKPVRVKGAGDRVFIAATYTGAQRVHFHALRHYFGSALLTAGVPIQDVAEVLGHSSPAFTLKVYTHVIAGSRDRIVSAITESIGCGIGAGSHGLRVVGDSA</sequence>
<organism evidence="8 9">
    <name type="scientific">Corynebacterium phoceense</name>
    <dbReference type="NCBI Taxonomy" id="1686286"/>
    <lineage>
        <taxon>Bacteria</taxon>
        <taxon>Bacillati</taxon>
        <taxon>Actinomycetota</taxon>
        <taxon>Actinomycetes</taxon>
        <taxon>Mycobacteriales</taxon>
        <taxon>Corynebacteriaceae</taxon>
        <taxon>Corynebacterium</taxon>
    </lineage>
</organism>
<evidence type="ECO:0000256" key="5">
    <source>
        <dbReference type="SAM" id="MobiDB-lite"/>
    </source>
</evidence>
<evidence type="ECO:0000259" key="6">
    <source>
        <dbReference type="PROSITE" id="PS51898"/>
    </source>
</evidence>
<dbReference type="GO" id="GO:0003677">
    <property type="term" value="F:DNA binding"/>
    <property type="evidence" value="ECO:0007669"/>
    <property type="project" value="UniProtKB-UniRule"/>
</dbReference>
<evidence type="ECO:0000313" key="8">
    <source>
        <dbReference type="EMBL" id="TQE43613.1"/>
    </source>
</evidence>
<keyword evidence="3" id="KW-0233">DNA recombination</keyword>
<dbReference type="STRING" id="1686286.GCA_900092335_02660"/>
<dbReference type="RefSeq" id="WP_141628871.1">
    <property type="nucleotide sequence ID" value="NZ_VHIR01000007.1"/>
</dbReference>
<dbReference type="CDD" id="cd01189">
    <property type="entry name" value="INT_ICEBs1_C_like"/>
    <property type="match status" value="1"/>
</dbReference>
<evidence type="ECO:0000259" key="7">
    <source>
        <dbReference type="PROSITE" id="PS51900"/>
    </source>
</evidence>
<comment type="similarity">
    <text evidence="1">Belongs to the 'phage' integrase family.</text>
</comment>
<gene>
    <name evidence="8" type="ORF">EJK80_06285</name>
</gene>
<evidence type="ECO:0000256" key="3">
    <source>
        <dbReference type="ARBA" id="ARBA00023172"/>
    </source>
</evidence>
<protein>
    <submittedName>
        <fullName evidence="8">Site-specific integrase</fullName>
    </submittedName>
</protein>
<accession>A0A540R786</accession>